<name>A0AAV4MYJ6_CAEEX</name>
<gene>
    <name evidence="1" type="ORF">CEXT_317631</name>
</gene>
<evidence type="ECO:0000313" key="2">
    <source>
        <dbReference type="Proteomes" id="UP001054945"/>
    </source>
</evidence>
<sequence length="89" mass="10394">MVNYSQCVFPDCDISYRGPLTRSDTAVHRITQDYGSIIDNPEVQHQVLMGLTYKPRRIVTRSMLSFLESQMHQERNKPEYNMLNRLSAT</sequence>
<dbReference type="AlphaFoldDB" id="A0AAV4MYJ6"/>
<organism evidence="1 2">
    <name type="scientific">Caerostris extrusa</name>
    <name type="common">Bark spider</name>
    <name type="synonym">Caerostris bankana</name>
    <dbReference type="NCBI Taxonomy" id="172846"/>
    <lineage>
        <taxon>Eukaryota</taxon>
        <taxon>Metazoa</taxon>
        <taxon>Ecdysozoa</taxon>
        <taxon>Arthropoda</taxon>
        <taxon>Chelicerata</taxon>
        <taxon>Arachnida</taxon>
        <taxon>Araneae</taxon>
        <taxon>Araneomorphae</taxon>
        <taxon>Entelegynae</taxon>
        <taxon>Araneoidea</taxon>
        <taxon>Araneidae</taxon>
        <taxon>Caerostris</taxon>
    </lineage>
</organism>
<protein>
    <submittedName>
        <fullName evidence="1">Uncharacterized protein</fullName>
    </submittedName>
</protein>
<keyword evidence="2" id="KW-1185">Reference proteome</keyword>
<accession>A0AAV4MYJ6</accession>
<comment type="caution">
    <text evidence="1">The sequence shown here is derived from an EMBL/GenBank/DDBJ whole genome shotgun (WGS) entry which is preliminary data.</text>
</comment>
<dbReference type="Proteomes" id="UP001054945">
    <property type="component" value="Unassembled WGS sequence"/>
</dbReference>
<dbReference type="EMBL" id="BPLR01002695">
    <property type="protein sequence ID" value="GIX76790.1"/>
    <property type="molecule type" value="Genomic_DNA"/>
</dbReference>
<proteinExistence type="predicted"/>
<reference evidence="1 2" key="1">
    <citation type="submission" date="2021-06" db="EMBL/GenBank/DDBJ databases">
        <title>Caerostris extrusa draft genome.</title>
        <authorList>
            <person name="Kono N."/>
            <person name="Arakawa K."/>
        </authorList>
    </citation>
    <scope>NUCLEOTIDE SEQUENCE [LARGE SCALE GENOMIC DNA]</scope>
</reference>
<evidence type="ECO:0000313" key="1">
    <source>
        <dbReference type="EMBL" id="GIX76790.1"/>
    </source>
</evidence>